<accession>A0A2T9ZF37</accession>
<sequence length="94" mass="11142">MDKKQKKQSYLDKRAVVLEPHEKKIASLINELNLINREKSVKRKMKDIEQRTKLLKKHEQENQISENKVKKLRKEYFKKQGLAAANAAEKKKGR</sequence>
<feature type="coiled-coil region" evidence="1">
    <location>
        <begin position="41"/>
        <end position="75"/>
    </location>
</feature>
<dbReference type="STRING" id="133381.A0A2T9ZF37"/>
<dbReference type="EMBL" id="MBFS01000262">
    <property type="protein sequence ID" value="PVV03223.1"/>
    <property type="molecule type" value="Genomic_DNA"/>
</dbReference>
<gene>
    <name evidence="2" type="ORF">BB560_002308</name>
</gene>
<keyword evidence="3" id="KW-1185">Reference proteome</keyword>
<keyword evidence="1" id="KW-0175">Coiled coil</keyword>
<dbReference type="Proteomes" id="UP000245609">
    <property type="component" value="Unassembled WGS sequence"/>
</dbReference>
<reference evidence="2 3" key="1">
    <citation type="journal article" date="2018" name="MBio">
        <title>Comparative Genomics Reveals the Core Gene Toolbox for the Fungus-Insect Symbiosis.</title>
        <authorList>
            <person name="Wang Y."/>
            <person name="Stata M."/>
            <person name="Wang W."/>
            <person name="Stajich J.E."/>
            <person name="White M.M."/>
            <person name="Moncalvo J.M."/>
        </authorList>
    </citation>
    <scope>NUCLEOTIDE SEQUENCE [LARGE SCALE GENOMIC DNA]</scope>
    <source>
        <strain evidence="2 3">SC-DP-2</strain>
    </source>
</reference>
<comment type="caution">
    <text evidence="2">The sequence shown here is derived from an EMBL/GenBank/DDBJ whole genome shotgun (WGS) entry which is preliminary data.</text>
</comment>
<protein>
    <submittedName>
        <fullName evidence="2">Uncharacterized protein</fullName>
    </submittedName>
</protein>
<evidence type="ECO:0000313" key="3">
    <source>
        <dbReference type="Proteomes" id="UP000245609"/>
    </source>
</evidence>
<evidence type="ECO:0000313" key="2">
    <source>
        <dbReference type="EMBL" id="PVV03223.1"/>
    </source>
</evidence>
<dbReference type="AlphaFoldDB" id="A0A2T9ZF37"/>
<organism evidence="2 3">
    <name type="scientific">Smittium megazygosporum</name>
    <dbReference type="NCBI Taxonomy" id="133381"/>
    <lineage>
        <taxon>Eukaryota</taxon>
        <taxon>Fungi</taxon>
        <taxon>Fungi incertae sedis</taxon>
        <taxon>Zoopagomycota</taxon>
        <taxon>Kickxellomycotina</taxon>
        <taxon>Harpellomycetes</taxon>
        <taxon>Harpellales</taxon>
        <taxon>Legeriomycetaceae</taxon>
        <taxon>Smittium</taxon>
    </lineage>
</organism>
<name>A0A2T9ZF37_9FUNG</name>
<dbReference type="OrthoDB" id="10260897at2759"/>
<evidence type="ECO:0000256" key="1">
    <source>
        <dbReference type="SAM" id="Coils"/>
    </source>
</evidence>
<proteinExistence type="predicted"/>